<dbReference type="KEGG" id="span:AWL63_12815"/>
<dbReference type="STRING" id="1560345.AWL63_12815"/>
<dbReference type="PANTHER" id="PTHR36302">
    <property type="entry name" value="BLR7088 PROTEIN"/>
    <property type="match status" value="1"/>
</dbReference>
<evidence type="ECO:0008006" key="3">
    <source>
        <dbReference type="Google" id="ProtNLM"/>
    </source>
</evidence>
<evidence type="ECO:0000313" key="1">
    <source>
        <dbReference type="EMBL" id="AOH84717.1"/>
    </source>
</evidence>
<dbReference type="Pfam" id="PF04314">
    <property type="entry name" value="PCuAC"/>
    <property type="match status" value="1"/>
</dbReference>
<proteinExistence type="predicted"/>
<reference evidence="1 2" key="1">
    <citation type="submission" date="2016-01" db="EMBL/GenBank/DDBJ databases">
        <title>Complete genome and mega plasmid sequence of Sphingomonas panacis DCY99 elicits systemic resistance in rice to Xanthomonas oryzae.</title>
        <authorList>
            <person name="Kim Y.J."/>
            <person name="Yang D.C."/>
            <person name="Sing P."/>
        </authorList>
    </citation>
    <scope>NUCLEOTIDE SEQUENCE [LARGE SCALE GENOMIC DNA]</scope>
    <source>
        <strain evidence="1 2">DCY99</strain>
    </source>
</reference>
<dbReference type="OrthoDB" id="9796962at2"/>
<dbReference type="PANTHER" id="PTHR36302:SF1">
    <property type="entry name" value="COPPER CHAPERONE PCU(A)C"/>
    <property type="match status" value="1"/>
</dbReference>
<name>A0A1B3ZBB3_9SPHN</name>
<gene>
    <name evidence="1" type="ORF">AWL63_12815</name>
</gene>
<dbReference type="Gene3D" id="2.60.40.1890">
    <property type="entry name" value="PCu(A)C copper chaperone"/>
    <property type="match status" value="1"/>
</dbReference>
<protein>
    <recommendedName>
        <fullName evidence="3">Copper chaperone PCu(A)C</fullName>
    </recommendedName>
</protein>
<sequence>MAILLGLGGCSQPKQFYIDHGYVRLAAAPGRPAAAYFTLHGGPADMTLISVHTEVAIKAEIHQSMMTGNMSAMKPLDRVALPAGGTLVFKPGGMHVMLFDMNPAIKPGKTMTLDFTFSDGSRYEYDAMVIAAGAPAPKF</sequence>
<dbReference type="AlphaFoldDB" id="A0A1B3ZBB3"/>
<dbReference type="Proteomes" id="UP000094256">
    <property type="component" value="Chromosome"/>
</dbReference>
<dbReference type="InterPro" id="IPR007410">
    <property type="entry name" value="LpqE-like"/>
</dbReference>
<dbReference type="EMBL" id="CP014168">
    <property type="protein sequence ID" value="AOH84717.1"/>
    <property type="molecule type" value="Genomic_DNA"/>
</dbReference>
<dbReference type="SUPFAM" id="SSF110087">
    <property type="entry name" value="DR1885-like metal-binding protein"/>
    <property type="match status" value="1"/>
</dbReference>
<dbReference type="InterPro" id="IPR036182">
    <property type="entry name" value="PCuAC_sf"/>
</dbReference>
<keyword evidence="2" id="KW-1185">Reference proteome</keyword>
<accession>A0A1B3ZBB3</accession>
<evidence type="ECO:0000313" key="2">
    <source>
        <dbReference type="Proteomes" id="UP000094256"/>
    </source>
</evidence>
<dbReference type="InterPro" id="IPR058248">
    <property type="entry name" value="Lxx211020-like"/>
</dbReference>
<organism evidence="1 2">
    <name type="scientific">Sphingomonas panacis</name>
    <dbReference type="NCBI Taxonomy" id="1560345"/>
    <lineage>
        <taxon>Bacteria</taxon>
        <taxon>Pseudomonadati</taxon>
        <taxon>Pseudomonadota</taxon>
        <taxon>Alphaproteobacteria</taxon>
        <taxon>Sphingomonadales</taxon>
        <taxon>Sphingomonadaceae</taxon>
        <taxon>Sphingomonas</taxon>
    </lineage>
</organism>